<evidence type="ECO:0000256" key="6">
    <source>
        <dbReference type="SAM" id="Phobius"/>
    </source>
</evidence>
<dbReference type="PANTHER" id="PTHR30294:SF29">
    <property type="entry name" value="MULTIDRUG ABC TRANSPORTER PERMEASE YBHS-RELATED"/>
    <property type="match status" value="1"/>
</dbReference>
<feature type="transmembrane region" description="Helical" evidence="6">
    <location>
        <begin position="21"/>
        <end position="41"/>
    </location>
</feature>
<keyword evidence="3 6" id="KW-0812">Transmembrane</keyword>
<keyword evidence="4 6" id="KW-1133">Transmembrane helix</keyword>
<evidence type="ECO:0000256" key="4">
    <source>
        <dbReference type="ARBA" id="ARBA00022989"/>
    </source>
</evidence>
<dbReference type="InterPro" id="IPR051449">
    <property type="entry name" value="ABC-2_transporter_component"/>
</dbReference>
<evidence type="ECO:0000256" key="1">
    <source>
        <dbReference type="ARBA" id="ARBA00004651"/>
    </source>
</evidence>
<protein>
    <submittedName>
        <fullName evidence="7">Gliding motility-associated ABC transporter permease protein GldF</fullName>
    </submittedName>
</protein>
<evidence type="ECO:0000256" key="3">
    <source>
        <dbReference type="ARBA" id="ARBA00022692"/>
    </source>
</evidence>
<gene>
    <name evidence="7" type="ORF">MNBD_GAMMA20-757</name>
</gene>
<dbReference type="EMBL" id="UOFU01000134">
    <property type="protein sequence ID" value="VAW97912.1"/>
    <property type="molecule type" value="Genomic_DNA"/>
</dbReference>
<feature type="transmembrane region" description="Helical" evidence="6">
    <location>
        <begin position="142"/>
        <end position="167"/>
    </location>
</feature>
<feature type="transmembrane region" description="Helical" evidence="6">
    <location>
        <begin position="113"/>
        <end position="136"/>
    </location>
</feature>
<evidence type="ECO:0000256" key="2">
    <source>
        <dbReference type="ARBA" id="ARBA00022475"/>
    </source>
</evidence>
<dbReference type="Pfam" id="PF12679">
    <property type="entry name" value="ABC2_membrane_2"/>
    <property type="match status" value="1"/>
</dbReference>
<dbReference type="GO" id="GO:0140359">
    <property type="term" value="F:ABC-type transporter activity"/>
    <property type="evidence" value="ECO:0007669"/>
    <property type="project" value="InterPro"/>
</dbReference>
<proteinExistence type="predicted"/>
<evidence type="ECO:0000256" key="5">
    <source>
        <dbReference type="ARBA" id="ARBA00023136"/>
    </source>
</evidence>
<feature type="transmembrane region" description="Helical" evidence="6">
    <location>
        <begin position="214"/>
        <end position="238"/>
    </location>
</feature>
<accession>A0A3B1ADA4</accession>
<keyword evidence="2" id="KW-1003">Cell membrane</keyword>
<comment type="subcellular location">
    <subcellularLocation>
        <location evidence="1">Cell membrane</location>
        <topology evidence="1">Multi-pass membrane protein</topology>
    </subcellularLocation>
</comment>
<dbReference type="PANTHER" id="PTHR30294">
    <property type="entry name" value="MEMBRANE COMPONENT OF ABC TRANSPORTER YHHJ-RELATED"/>
    <property type="match status" value="1"/>
</dbReference>
<feature type="transmembrane region" description="Helical" evidence="6">
    <location>
        <begin position="61"/>
        <end position="81"/>
    </location>
</feature>
<feature type="transmembrane region" description="Helical" evidence="6">
    <location>
        <begin position="174"/>
        <end position="194"/>
    </location>
</feature>
<evidence type="ECO:0000313" key="7">
    <source>
        <dbReference type="EMBL" id="VAW97912.1"/>
    </source>
</evidence>
<dbReference type="GO" id="GO:0005886">
    <property type="term" value="C:plasma membrane"/>
    <property type="evidence" value="ECO:0007669"/>
    <property type="project" value="UniProtKB-SubCell"/>
</dbReference>
<keyword evidence="5 6" id="KW-0472">Membrane</keyword>
<reference evidence="7" key="1">
    <citation type="submission" date="2018-06" db="EMBL/GenBank/DDBJ databases">
        <authorList>
            <person name="Zhirakovskaya E."/>
        </authorList>
    </citation>
    <scope>NUCLEOTIDE SEQUENCE</scope>
</reference>
<dbReference type="AlphaFoldDB" id="A0A3B1ADA4"/>
<name>A0A3B1ADA4_9ZZZZ</name>
<sequence length="250" mass="26851">MMALTIAGRELRSLFLSPMAWAILAVVSGICAWFFLAYLDFFLQIQPRLAAVPGGPGAADIVVAPLFSTAATVLLLVVPLLTMRLISEERRAQTLPLLLSAPVSMTEIVLGKFLGVLGFVLVMLLLIATMPLSLLAGGTLDLGLWAAGVLGLLLLLASFCSLGLYLSTLTAQPVVAAVSTFGLLLLLWILNLASTGADSKGLLDYLSLMSHFQPLLRGIFSSTDIVYYLLFIGTFLMLSIRRLDADRLQH</sequence>
<organism evidence="7">
    <name type="scientific">hydrothermal vent metagenome</name>
    <dbReference type="NCBI Taxonomy" id="652676"/>
    <lineage>
        <taxon>unclassified sequences</taxon>
        <taxon>metagenomes</taxon>
        <taxon>ecological metagenomes</taxon>
    </lineage>
</organism>